<evidence type="ECO:0000256" key="9">
    <source>
        <dbReference type="ARBA" id="ARBA00023136"/>
    </source>
</evidence>
<name>A0A6A6F4F2_9PEZI</name>
<proteinExistence type="inferred from homology"/>
<evidence type="ECO:0000256" key="1">
    <source>
        <dbReference type="ARBA" id="ARBA00004643"/>
    </source>
</evidence>
<dbReference type="SMART" id="SM00780">
    <property type="entry name" value="PIG-X"/>
    <property type="match status" value="1"/>
</dbReference>
<evidence type="ECO:0000256" key="12">
    <source>
        <dbReference type="SAM" id="MobiDB-lite"/>
    </source>
</evidence>
<dbReference type="Pfam" id="PF08320">
    <property type="entry name" value="PIG-X"/>
    <property type="match status" value="1"/>
</dbReference>
<feature type="region of interest" description="Disordered" evidence="12">
    <location>
        <begin position="512"/>
        <end position="531"/>
    </location>
</feature>
<keyword evidence="14" id="KW-1185">Reference proteome</keyword>
<evidence type="ECO:0000256" key="2">
    <source>
        <dbReference type="ARBA" id="ARBA00004687"/>
    </source>
</evidence>
<protein>
    <recommendedName>
        <fullName evidence="4 11">Protein PBN1</fullName>
    </recommendedName>
</protein>
<evidence type="ECO:0000256" key="3">
    <source>
        <dbReference type="ARBA" id="ARBA00010345"/>
    </source>
</evidence>
<dbReference type="InterPro" id="IPR013233">
    <property type="entry name" value="PIG-X/PBN1"/>
</dbReference>
<reference evidence="13" key="1">
    <citation type="journal article" date="2020" name="Stud. Mycol.">
        <title>101 Dothideomycetes genomes: a test case for predicting lifestyles and emergence of pathogens.</title>
        <authorList>
            <person name="Haridas S."/>
            <person name="Albert R."/>
            <person name="Binder M."/>
            <person name="Bloem J."/>
            <person name="Labutti K."/>
            <person name="Salamov A."/>
            <person name="Andreopoulos B."/>
            <person name="Baker S."/>
            <person name="Barry K."/>
            <person name="Bills G."/>
            <person name="Bluhm B."/>
            <person name="Cannon C."/>
            <person name="Castanera R."/>
            <person name="Culley D."/>
            <person name="Daum C."/>
            <person name="Ezra D."/>
            <person name="Gonzalez J."/>
            <person name="Henrissat B."/>
            <person name="Kuo A."/>
            <person name="Liang C."/>
            <person name="Lipzen A."/>
            <person name="Lutzoni F."/>
            <person name="Magnuson J."/>
            <person name="Mondo S."/>
            <person name="Nolan M."/>
            <person name="Ohm R."/>
            <person name="Pangilinan J."/>
            <person name="Park H.-J."/>
            <person name="Ramirez L."/>
            <person name="Alfaro M."/>
            <person name="Sun H."/>
            <person name="Tritt A."/>
            <person name="Yoshinaga Y."/>
            <person name="Zwiers L.-H."/>
            <person name="Turgeon B."/>
            <person name="Goodwin S."/>
            <person name="Spatafora J."/>
            <person name="Crous P."/>
            <person name="Grigoriev I."/>
        </authorList>
    </citation>
    <scope>NUCLEOTIDE SEQUENCE</scope>
    <source>
        <strain evidence="13">SCOH1-5</strain>
    </source>
</reference>
<evidence type="ECO:0000256" key="7">
    <source>
        <dbReference type="ARBA" id="ARBA00022824"/>
    </source>
</evidence>
<comment type="function">
    <text evidence="11">Required for proper folding and/or the stability of a subset of proteins in the endoplasmic reticulum. Component of glycosylphosphatidylinositol-mannosyltransferase 1 which transfers the first of the 4 mannoses in the GPI-anchor precursors during GPI-anchor biosynthesis. Probably acts by stabilizing the mannosyltransferase GPI14.</text>
</comment>
<feature type="transmembrane region" description="Helical" evidence="11">
    <location>
        <begin position="479"/>
        <end position="498"/>
    </location>
</feature>
<comment type="similarity">
    <text evidence="3 11">Belongs to the PIGX family.</text>
</comment>
<evidence type="ECO:0000256" key="8">
    <source>
        <dbReference type="ARBA" id="ARBA00022989"/>
    </source>
</evidence>
<gene>
    <name evidence="13" type="ORF">CERZMDRAFT_49659</name>
</gene>
<sequence>MRQRITYLLPRGTGVDPSDIVAGKDDLTFSHTANAAIERRITLGLSELPLLVQDFLKDFHELHIRVVSPRNFPARSPAISTLPPGLHAFFTPPTRSGSVENKLCSELAQLLGLDEQQLICTSDLSAYPKPPVLSERFSSSSTYQFYHGVDDLDIISRHVTNDLCPGLPVASKTGQLCKVIAATSDAAYVDYDFDVINHAVTITILSPSLSGDEEPESRGKAHKIQPDDRLEVGILSPEQADESEELKFGGFLTVVGEDDKPKPVLFSFPSRHHPLPLSDHTTYAARFQKPTGLHPKLDITFPIEDLKSPSPEKACALHAYMTTPSTLFLDRYQFEDKLFLASQNLVALRVLSGEEDLEAPNWVVKQWGSAALFELASPTSTQDSNGNWTVTIPMHLRYLNATASETGHTTINVPWPIVLWACEAEEGLKMSTNPFDRVNLGYDGLFGPKTMFYHVPANPGNERLVEQLHVPVLDPTQAAWVPLGTLLAVVIGFAWVCWKLFSGTGAMRAAENQSATAKDASKQSIEGKKIR</sequence>
<comment type="pathway">
    <text evidence="2 11">Glycolipid biosynthesis; glycosylphosphatidylinositol-anchor biosynthesis.</text>
</comment>
<dbReference type="PANTHER" id="PTHR28533:SF1">
    <property type="entry name" value="PROTEIN PBN1"/>
    <property type="match status" value="1"/>
</dbReference>
<dbReference type="Proteomes" id="UP000799539">
    <property type="component" value="Unassembled WGS sequence"/>
</dbReference>
<dbReference type="EMBL" id="ML992696">
    <property type="protein sequence ID" value="KAF2208174.1"/>
    <property type="molecule type" value="Genomic_DNA"/>
</dbReference>
<dbReference type="PANTHER" id="PTHR28533">
    <property type="entry name" value="PROTEIN PBN1"/>
    <property type="match status" value="1"/>
</dbReference>
<evidence type="ECO:0000313" key="14">
    <source>
        <dbReference type="Proteomes" id="UP000799539"/>
    </source>
</evidence>
<dbReference type="GO" id="GO:1990529">
    <property type="term" value="C:glycosylphosphatidylinositol-mannosyltransferase I complex"/>
    <property type="evidence" value="ECO:0007669"/>
    <property type="project" value="TreeGrafter"/>
</dbReference>
<evidence type="ECO:0000256" key="5">
    <source>
        <dbReference type="ARBA" id="ARBA00022502"/>
    </source>
</evidence>
<keyword evidence="7 11" id="KW-0256">Endoplasmic reticulum</keyword>
<dbReference type="GO" id="GO:0000030">
    <property type="term" value="F:mannosyltransferase activity"/>
    <property type="evidence" value="ECO:0007669"/>
    <property type="project" value="TreeGrafter"/>
</dbReference>
<dbReference type="GO" id="GO:0005789">
    <property type="term" value="C:endoplasmic reticulum membrane"/>
    <property type="evidence" value="ECO:0007669"/>
    <property type="project" value="UniProtKB-SubCell"/>
</dbReference>
<feature type="compositionally biased region" description="Basic and acidic residues" evidence="12">
    <location>
        <begin position="519"/>
        <end position="531"/>
    </location>
</feature>
<keyword evidence="10" id="KW-0325">Glycoprotein</keyword>
<keyword evidence="8 11" id="KW-1133">Transmembrane helix</keyword>
<dbReference type="InterPro" id="IPR042322">
    <property type="entry name" value="Pbn1"/>
</dbReference>
<keyword evidence="6 11" id="KW-0812">Transmembrane</keyword>
<dbReference type="OrthoDB" id="5546453at2759"/>
<evidence type="ECO:0000256" key="6">
    <source>
        <dbReference type="ARBA" id="ARBA00022692"/>
    </source>
</evidence>
<dbReference type="AlphaFoldDB" id="A0A6A6F4F2"/>
<evidence type="ECO:0000256" key="4">
    <source>
        <dbReference type="ARBA" id="ARBA00020410"/>
    </source>
</evidence>
<evidence type="ECO:0000313" key="13">
    <source>
        <dbReference type="EMBL" id="KAF2208174.1"/>
    </source>
</evidence>
<accession>A0A6A6F4F2</accession>
<keyword evidence="9 11" id="KW-0472">Membrane</keyword>
<dbReference type="GO" id="GO:0006506">
    <property type="term" value="P:GPI anchor biosynthetic process"/>
    <property type="evidence" value="ECO:0007669"/>
    <property type="project" value="UniProtKB-UniPathway"/>
</dbReference>
<organism evidence="13 14">
    <name type="scientific">Cercospora zeae-maydis SCOH1-5</name>
    <dbReference type="NCBI Taxonomy" id="717836"/>
    <lineage>
        <taxon>Eukaryota</taxon>
        <taxon>Fungi</taxon>
        <taxon>Dikarya</taxon>
        <taxon>Ascomycota</taxon>
        <taxon>Pezizomycotina</taxon>
        <taxon>Dothideomycetes</taxon>
        <taxon>Dothideomycetidae</taxon>
        <taxon>Mycosphaerellales</taxon>
        <taxon>Mycosphaerellaceae</taxon>
        <taxon>Cercospora</taxon>
    </lineage>
</organism>
<keyword evidence="5 11" id="KW-0337">GPI-anchor biosynthesis</keyword>
<evidence type="ECO:0000256" key="11">
    <source>
        <dbReference type="RuleBase" id="RU366056"/>
    </source>
</evidence>
<comment type="subcellular location">
    <subcellularLocation>
        <location evidence="11">Endoplasmic reticulum membrane</location>
        <topology evidence="11">Single-pass membrane protein</topology>
    </subcellularLocation>
    <subcellularLocation>
        <location evidence="1">Endoplasmic reticulum membrane</location>
        <topology evidence="1">Single-pass type III membrane protein</topology>
    </subcellularLocation>
</comment>
<dbReference type="UniPathway" id="UPA00196"/>
<evidence type="ECO:0000256" key="10">
    <source>
        <dbReference type="ARBA" id="ARBA00023180"/>
    </source>
</evidence>